<keyword evidence="1" id="KW-0175">Coiled coil</keyword>
<name>A0A0N4Z9R5_PARTI</name>
<dbReference type="Pfam" id="PF00102">
    <property type="entry name" value="Y_phosphatase"/>
    <property type="match status" value="3"/>
</dbReference>
<keyword evidence="2" id="KW-0812">Transmembrane</keyword>
<keyword evidence="3" id="KW-0732">Signal</keyword>
<evidence type="ECO:0000256" key="3">
    <source>
        <dbReference type="SAM" id="SignalP"/>
    </source>
</evidence>
<dbReference type="WBParaSite" id="PTRK_0000412700.1">
    <property type="protein sequence ID" value="PTRK_0000412700.1"/>
    <property type="gene ID" value="PTRK_0000412700"/>
</dbReference>
<dbReference type="InterPro" id="IPR000242">
    <property type="entry name" value="PTP_cat"/>
</dbReference>
<dbReference type="Gene3D" id="3.90.190.10">
    <property type="entry name" value="Protein tyrosine phosphatase superfamily"/>
    <property type="match status" value="3"/>
</dbReference>
<dbReference type="AlphaFoldDB" id="A0A0N4Z9R5"/>
<feature type="coiled-coil region" evidence="1">
    <location>
        <begin position="458"/>
        <end position="497"/>
    </location>
</feature>
<sequence>MLLLLFMLLLLVGYGFNPQAAEDVDLFPRVKEKGNETEKAFPLNITVDTFSDVVLVRCPGDEYTHTTALDGSFKQKGISGNQKFSSIEKPEKKISWKAVFIDNPAKREVPFNCGELILKTTPVKFIEWELLIKWENEPKPLSDIETADVELNIVKPSFSKCGIHFLLFIKDNKNNINEYKHHTTDIFNGNFIYVFKRDHIEDTKNFAVPCTIMKPVLRIPEIVLNRITTTDDNVFSNTTILVFPLDKEEKQVDFSLLVDTDSNEKVKKFFSNEHVTIIFQMIDKEKNIQNTNEEPFIGNKIILKKYQLFKVSFSCPECERSEQYVEKMFFVGPTMKNYIEHDIPTKNFKEGNLKEKPHCSIIHNTYGILQTMSYTENNAATSTNTTYDSIKDGSLVNGFKINNDIVEFEKANPNGRFTCVYTIPGGTYTIRKDFKCHSESAVIRDDKGVEFLPGQPGYEDLKEKNDKANKAKIKAELEEAKRKEEEAKRIAAERMRNTIIGSSVGGMLIFVVIFIVLFFLNKKKIQYYQMKKRLARDYPMVFKFWEFIQVLQFKEICKLLEDKQYIPMDPPLKKVSKENNSDVDEDEIDFSFYDQALIKPKDGTTPYCFKAYGLSSMYNNKKYILSEGPKLKDSNDFWKMIYDNDVEIIAAIIYQNFMDDTNVYEKYWPESKMQFGDIDVKCEKIKDVNLVSTKMHQIKMVHKGRVKNLSLYFITDWKSGSIPESAVDLIDLYDYVFNDSSDSSKSNVVIHSSGHAGSRCFLFTYFAIIIEALKYGTDSSNPSHWNPMQIIKDVREKVYGGELSGLEFSFLINSVVEYFAKKKIIPENDNFFLFTRDFQEYIHRIRIKESSHISSIKSFLIFINTLDHGKAKSLVQGFIHLNANKSSLIPLSQKYMTALAIQNKIKAVELKKFEALYKGTYKQFNEHALKEQRFVCRYNNIYSLDKTTIPAFDDTTGPDEYDNFMHANRYTYKVKNVFSREMILCQAPFACRNSRMIDMIYQQEVSGVINLCRNDELTKGRWQIYYPTRIRIIKDMSQFIGLYKTIIRLTEKKKILIHCSAGIGRTGTLALFMTLVDTLEAGKHFDMKNALIHLRNCRAQAVQTPEQYLMVIKALLLYYKDQVEKFDEGLYEKVDIMVSDVIKMFKEKK</sequence>
<dbReference type="InterPro" id="IPR052782">
    <property type="entry name" value="Oocyte-zygote_transition_reg"/>
</dbReference>
<dbReference type="Proteomes" id="UP000038045">
    <property type="component" value="Unplaced"/>
</dbReference>
<feature type="chain" id="PRO_5012497848" evidence="3">
    <location>
        <begin position="16"/>
        <end position="1149"/>
    </location>
</feature>
<dbReference type="PROSITE" id="PS50055">
    <property type="entry name" value="TYR_PHOSPHATASE_PTP"/>
    <property type="match status" value="2"/>
</dbReference>
<feature type="domain" description="Tyrosine specific protein phosphatases" evidence="5">
    <location>
        <begin position="1037"/>
        <end position="1109"/>
    </location>
</feature>
<dbReference type="SUPFAM" id="SSF52799">
    <property type="entry name" value="(Phosphotyrosine protein) phosphatases II"/>
    <property type="match status" value="2"/>
</dbReference>
<accession>A0A0N4Z9R5</accession>
<dbReference type="PANTHER" id="PTHR46163">
    <property type="entry name" value="TYROSINE-PROTEIN PHOSPHATASE-RELATED"/>
    <property type="match status" value="1"/>
</dbReference>
<dbReference type="InterPro" id="IPR000387">
    <property type="entry name" value="Tyr_Pase_dom"/>
</dbReference>
<dbReference type="PRINTS" id="PR00700">
    <property type="entry name" value="PRTYPHPHTASE"/>
</dbReference>
<dbReference type="InterPro" id="IPR056006">
    <property type="entry name" value="DUF7584"/>
</dbReference>
<feature type="domain" description="Tyrosine-protein phosphatase" evidence="4">
    <location>
        <begin position="880"/>
        <end position="1118"/>
    </location>
</feature>
<evidence type="ECO:0000259" key="5">
    <source>
        <dbReference type="PROSITE" id="PS50056"/>
    </source>
</evidence>
<organism evidence="6 7">
    <name type="scientific">Parastrongyloides trichosuri</name>
    <name type="common">Possum-specific nematode worm</name>
    <dbReference type="NCBI Taxonomy" id="131310"/>
    <lineage>
        <taxon>Eukaryota</taxon>
        <taxon>Metazoa</taxon>
        <taxon>Ecdysozoa</taxon>
        <taxon>Nematoda</taxon>
        <taxon>Chromadorea</taxon>
        <taxon>Rhabditida</taxon>
        <taxon>Tylenchina</taxon>
        <taxon>Panagrolaimomorpha</taxon>
        <taxon>Strongyloidoidea</taxon>
        <taxon>Strongyloididae</taxon>
        <taxon>Parastrongyloides</taxon>
    </lineage>
</organism>
<keyword evidence="2" id="KW-0472">Membrane</keyword>
<reference evidence="7" key="1">
    <citation type="submission" date="2017-02" db="UniProtKB">
        <authorList>
            <consortium name="WormBaseParasite"/>
        </authorList>
    </citation>
    <scope>IDENTIFICATION</scope>
</reference>
<evidence type="ECO:0000256" key="1">
    <source>
        <dbReference type="SAM" id="Coils"/>
    </source>
</evidence>
<feature type="signal peptide" evidence="3">
    <location>
        <begin position="1"/>
        <end position="15"/>
    </location>
</feature>
<dbReference type="InterPro" id="IPR003595">
    <property type="entry name" value="Tyr_Pase_cat"/>
</dbReference>
<evidence type="ECO:0000256" key="2">
    <source>
        <dbReference type="SAM" id="Phobius"/>
    </source>
</evidence>
<dbReference type="PROSITE" id="PS00383">
    <property type="entry name" value="TYR_PHOSPHATASE_1"/>
    <property type="match status" value="1"/>
</dbReference>
<dbReference type="SMART" id="SM00404">
    <property type="entry name" value="PTPc_motif"/>
    <property type="match status" value="1"/>
</dbReference>
<dbReference type="Pfam" id="PF24488">
    <property type="entry name" value="DUF7584"/>
    <property type="match status" value="1"/>
</dbReference>
<dbReference type="InterPro" id="IPR029021">
    <property type="entry name" value="Prot-tyrosine_phosphatase-like"/>
</dbReference>
<dbReference type="GO" id="GO:0004725">
    <property type="term" value="F:protein tyrosine phosphatase activity"/>
    <property type="evidence" value="ECO:0007669"/>
    <property type="project" value="InterPro"/>
</dbReference>
<dbReference type="InterPro" id="IPR016130">
    <property type="entry name" value="Tyr_Pase_AS"/>
</dbReference>
<feature type="domain" description="Tyrosine-protein phosphatase" evidence="4">
    <location>
        <begin position="563"/>
        <end position="818"/>
    </location>
</feature>
<dbReference type="InterPro" id="IPR056005">
    <property type="entry name" value="DUF7583"/>
</dbReference>
<dbReference type="InterPro" id="IPR056007">
    <property type="entry name" value="DUF7585"/>
</dbReference>
<protein>
    <submittedName>
        <fullName evidence="7">Tyrosine-protein phosphatase domain-containing protein</fullName>
    </submittedName>
</protein>
<evidence type="ECO:0000313" key="6">
    <source>
        <dbReference type="Proteomes" id="UP000038045"/>
    </source>
</evidence>
<dbReference type="PROSITE" id="PS50056">
    <property type="entry name" value="TYR_PHOSPHATASE_2"/>
    <property type="match status" value="1"/>
</dbReference>
<evidence type="ECO:0000259" key="4">
    <source>
        <dbReference type="PROSITE" id="PS50055"/>
    </source>
</evidence>
<dbReference type="Pfam" id="PF24490">
    <property type="entry name" value="DUF7585"/>
    <property type="match status" value="1"/>
</dbReference>
<proteinExistence type="predicted"/>
<evidence type="ECO:0000313" key="7">
    <source>
        <dbReference type="WBParaSite" id="PTRK_0000412700.1"/>
    </source>
</evidence>
<feature type="transmembrane region" description="Helical" evidence="2">
    <location>
        <begin position="499"/>
        <end position="520"/>
    </location>
</feature>
<dbReference type="PANTHER" id="PTHR46163:SF16">
    <property type="entry name" value="TYROSINE-PROTEIN PHOSPHATASE"/>
    <property type="match status" value="1"/>
</dbReference>
<dbReference type="STRING" id="131310.A0A0N4Z9R5"/>
<keyword evidence="2" id="KW-1133">Transmembrane helix</keyword>
<dbReference type="SMART" id="SM00194">
    <property type="entry name" value="PTPc"/>
    <property type="match status" value="2"/>
</dbReference>
<keyword evidence="6" id="KW-1185">Reference proteome</keyword>
<dbReference type="Pfam" id="PF24486">
    <property type="entry name" value="DUF7583"/>
    <property type="match status" value="1"/>
</dbReference>